<dbReference type="EC" id="5.6.2.4" evidence="13"/>
<feature type="domain" description="Helicase ATP-binding" evidence="14">
    <location>
        <begin position="38"/>
        <end position="216"/>
    </location>
</feature>
<organism evidence="16 17">
    <name type="scientific">Aphanomyces euteiches</name>
    <dbReference type="NCBI Taxonomy" id="100861"/>
    <lineage>
        <taxon>Eukaryota</taxon>
        <taxon>Sar</taxon>
        <taxon>Stramenopiles</taxon>
        <taxon>Oomycota</taxon>
        <taxon>Saprolegniomycetes</taxon>
        <taxon>Saprolegniales</taxon>
        <taxon>Verrucalvaceae</taxon>
        <taxon>Aphanomyces</taxon>
    </lineage>
</organism>
<dbReference type="CDD" id="cd18794">
    <property type="entry name" value="SF2_C_RecQ"/>
    <property type="match status" value="1"/>
</dbReference>
<dbReference type="PROSITE" id="PS51194">
    <property type="entry name" value="HELICASE_CTER"/>
    <property type="match status" value="1"/>
</dbReference>
<comment type="caution">
    <text evidence="16">The sequence shown here is derived from an EMBL/GenBank/DDBJ whole genome shotgun (WGS) entry which is preliminary data.</text>
</comment>
<dbReference type="GO" id="GO:0005524">
    <property type="term" value="F:ATP binding"/>
    <property type="evidence" value="ECO:0007669"/>
    <property type="project" value="UniProtKB-KW"/>
</dbReference>
<dbReference type="SUPFAM" id="SSF52540">
    <property type="entry name" value="P-loop containing nucleoside triphosphate hydrolases"/>
    <property type="match status" value="1"/>
</dbReference>
<keyword evidence="9" id="KW-0413">Isomerase</keyword>
<evidence type="ECO:0000256" key="5">
    <source>
        <dbReference type="ARBA" id="ARBA00022801"/>
    </source>
</evidence>
<evidence type="ECO:0000313" key="17">
    <source>
        <dbReference type="Proteomes" id="UP000481153"/>
    </source>
</evidence>
<accession>A0A6G0XAI7</accession>
<dbReference type="GO" id="GO:0000724">
    <property type="term" value="P:double-strand break repair via homologous recombination"/>
    <property type="evidence" value="ECO:0007669"/>
    <property type="project" value="TreeGrafter"/>
</dbReference>
<dbReference type="PROSITE" id="PS00690">
    <property type="entry name" value="DEAH_ATP_HELICASE"/>
    <property type="match status" value="1"/>
</dbReference>
<dbReference type="SMART" id="SM00487">
    <property type="entry name" value="DEXDc"/>
    <property type="match status" value="1"/>
</dbReference>
<sequence>MQQYLTTGAKREVDDQIARANKFIFGNNTFRTNQREAIQTTLERKDVFVLMPTGGGKSLCYQLPAVLSNGITVVVSPLLSLIQDQVTSLVRNRPAGIPAAYLSSQTAQKLIKAVWKDLHRPVPTIKLLYVTPEKLAASSSLIAMLEDLNRRGMLARFVIDEAHCVTQWGHDFRPDYNKLGRLKELFPDVPVMALTATAPQKVIDSVKKILKIPRATIFSMSFNRSNLSFSVIEKESEEPKALAQLYSYISSNYSNNVVGIVYCMTKQQSEDVANYLFDRGIQADFYHAGQSSTDREMVQEAWQDGQVKVVCATIAYGMGIDKPDVRYVLHFSVAKSIEGYYQEAGRAGRDGQPSQCTIFYNRRDVSKIRGIINMPRKGNTMKTRGVHMEKLERMMEYCEDAGSCRRQYLVSYFGQSFNRKDCRKTCDNCRHVIAH</sequence>
<keyword evidence="3" id="KW-0479">Metal-binding</keyword>
<keyword evidence="8" id="KW-0238">DNA-binding</keyword>
<keyword evidence="7 13" id="KW-0067">ATP-binding</keyword>
<keyword evidence="10 13" id="KW-0539">Nucleus</keyword>
<evidence type="ECO:0000256" key="8">
    <source>
        <dbReference type="ARBA" id="ARBA00023125"/>
    </source>
</evidence>
<comment type="subcellular location">
    <subcellularLocation>
        <location evidence="1 13">Nucleus</location>
    </subcellularLocation>
</comment>
<reference evidence="16 17" key="1">
    <citation type="submission" date="2019-07" db="EMBL/GenBank/DDBJ databases">
        <title>Genomics analysis of Aphanomyces spp. identifies a new class of oomycete effector associated with host adaptation.</title>
        <authorList>
            <person name="Gaulin E."/>
        </authorList>
    </citation>
    <scope>NUCLEOTIDE SEQUENCE [LARGE SCALE GENOMIC DNA]</scope>
    <source>
        <strain evidence="16 17">ATCC 201684</strain>
    </source>
</reference>
<dbReference type="GO" id="GO:0005737">
    <property type="term" value="C:cytoplasm"/>
    <property type="evidence" value="ECO:0007669"/>
    <property type="project" value="TreeGrafter"/>
</dbReference>
<evidence type="ECO:0000256" key="11">
    <source>
        <dbReference type="ARBA" id="ARBA00034617"/>
    </source>
</evidence>
<dbReference type="Proteomes" id="UP000481153">
    <property type="component" value="Unassembled WGS sequence"/>
</dbReference>
<evidence type="ECO:0000256" key="7">
    <source>
        <dbReference type="ARBA" id="ARBA00022840"/>
    </source>
</evidence>
<evidence type="ECO:0000256" key="12">
    <source>
        <dbReference type="ARBA" id="ARBA00049360"/>
    </source>
</evidence>
<dbReference type="FunFam" id="3.40.50.300:FF:000340">
    <property type="entry name" value="Bloom syndrome, RecQ helicase"/>
    <property type="match status" value="1"/>
</dbReference>
<dbReference type="VEuPathDB" id="FungiDB:AeMF1_001898"/>
<dbReference type="GO" id="GO:0005634">
    <property type="term" value="C:nucleus"/>
    <property type="evidence" value="ECO:0007669"/>
    <property type="project" value="UniProtKB-SubCell"/>
</dbReference>
<dbReference type="InterPro" id="IPR027417">
    <property type="entry name" value="P-loop_NTPase"/>
</dbReference>
<keyword evidence="6 13" id="KW-0347">Helicase</keyword>
<evidence type="ECO:0000259" key="14">
    <source>
        <dbReference type="PROSITE" id="PS51192"/>
    </source>
</evidence>
<dbReference type="PROSITE" id="PS51192">
    <property type="entry name" value="HELICASE_ATP_BIND_1"/>
    <property type="match status" value="1"/>
</dbReference>
<feature type="domain" description="Helicase C-terminal" evidence="15">
    <location>
        <begin position="241"/>
        <end position="392"/>
    </location>
</feature>
<keyword evidence="17" id="KW-1185">Reference proteome</keyword>
<evidence type="ECO:0000256" key="9">
    <source>
        <dbReference type="ARBA" id="ARBA00023235"/>
    </source>
</evidence>
<dbReference type="AlphaFoldDB" id="A0A6G0XAI7"/>
<dbReference type="GO" id="GO:0043138">
    <property type="term" value="F:3'-5' DNA helicase activity"/>
    <property type="evidence" value="ECO:0007669"/>
    <property type="project" value="UniProtKB-EC"/>
</dbReference>
<comment type="catalytic activity">
    <reaction evidence="11 13">
        <text>Couples ATP hydrolysis with the unwinding of duplex DNA by translocating in the 3'-5' direction.</text>
        <dbReference type="EC" id="5.6.2.4"/>
    </reaction>
</comment>
<dbReference type="FunFam" id="3.40.50.300:FF:000444">
    <property type="entry name" value="ATP-dependent DNA helicase"/>
    <property type="match status" value="1"/>
</dbReference>
<dbReference type="Pfam" id="PF00270">
    <property type="entry name" value="DEAD"/>
    <property type="match status" value="1"/>
</dbReference>
<comment type="similarity">
    <text evidence="2 13">Belongs to the helicase family. RecQ subfamily.</text>
</comment>
<dbReference type="CDD" id="cd17920">
    <property type="entry name" value="DEXHc_RecQ"/>
    <property type="match status" value="1"/>
</dbReference>
<dbReference type="PANTHER" id="PTHR13710">
    <property type="entry name" value="DNA HELICASE RECQ FAMILY MEMBER"/>
    <property type="match status" value="1"/>
</dbReference>
<dbReference type="NCBIfam" id="TIGR00614">
    <property type="entry name" value="recQ_fam"/>
    <property type="match status" value="1"/>
</dbReference>
<protein>
    <recommendedName>
        <fullName evidence="13">ATP-dependent DNA helicase</fullName>
        <ecNumber evidence="13">5.6.2.4</ecNumber>
    </recommendedName>
</protein>
<dbReference type="InterPro" id="IPR011545">
    <property type="entry name" value="DEAD/DEAH_box_helicase_dom"/>
</dbReference>
<name>A0A6G0XAI7_9STRA</name>
<evidence type="ECO:0000256" key="2">
    <source>
        <dbReference type="ARBA" id="ARBA00005446"/>
    </source>
</evidence>
<dbReference type="InterPro" id="IPR001650">
    <property type="entry name" value="Helicase_C-like"/>
</dbReference>
<dbReference type="Pfam" id="PF16124">
    <property type="entry name" value="RecQ_Zn_bind"/>
    <property type="match status" value="1"/>
</dbReference>
<evidence type="ECO:0000259" key="15">
    <source>
        <dbReference type="PROSITE" id="PS51194"/>
    </source>
</evidence>
<evidence type="ECO:0000256" key="10">
    <source>
        <dbReference type="ARBA" id="ARBA00023242"/>
    </source>
</evidence>
<keyword evidence="4 13" id="KW-0547">Nucleotide-binding</keyword>
<dbReference type="InterPro" id="IPR004589">
    <property type="entry name" value="DNA_helicase_ATP-dep_RecQ"/>
</dbReference>
<dbReference type="GO" id="GO:0003677">
    <property type="term" value="F:DNA binding"/>
    <property type="evidence" value="ECO:0007669"/>
    <property type="project" value="UniProtKB-KW"/>
</dbReference>
<dbReference type="InterPro" id="IPR032284">
    <property type="entry name" value="RecQ_Zn-bd"/>
</dbReference>
<dbReference type="InterPro" id="IPR002464">
    <property type="entry name" value="DNA/RNA_helicase_DEAH_CS"/>
</dbReference>
<dbReference type="GO" id="GO:0016787">
    <property type="term" value="F:hydrolase activity"/>
    <property type="evidence" value="ECO:0007669"/>
    <property type="project" value="UniProtKB-KW"/>
</dbReference>
<dbReference type="EMBL" id="VJMJ01000085">
    <property type="protein sequence ID" value="KAF0737066.1"/>
    <property type="molecule type" value="Genomic_DNA"/>
</dbReference>
<evidence type="ECO:0000313" key="16">
    <source>
        <dbReference type="EMBL" id="KAF0737066.1"/>
    </source>
</evidence>
<dbReference type="InterPro" id="IPR014001">
    <property type="entry name" value="Helicase_ATP-bd"/>
</dbReference>
<evidence type="ECO:0000256" key="13">
    <source>
        <dbReference type="RuleBase" id="RU364117"/>
    </source>
</evidence>
<keyword evidence="5 13" id="KW-0378">Hydrolase</keyword>
<comment type="catalytic activity">
    <reaction evidence="12 13">
        <text>ATP + H2O = ADP + phosphate + H(+)</text>
        <dbReference type="Rhea" id="RHEA:13065"/>
        <dbReference type="ChEBI" id="CHEBI:15377"/>
        <dbReference type="ChEBI" id="CHEBI:15378"/>
        <dbReference type="ChEBI" id="CHEBI:30616"/>
        <dbReference type="ChEBI" id="CHEBI:43474"/>
        <dbReference type="ChEBI" id="CHEBI:456216"/>
    </reaction>
</comment>
<evidence type="ECO:0000256" key="1">
    <source>
        <dbReference type="ARBA" id="ARBA00004123"/>
    </source>
</evidence>
<evidence type="ECO:0000256" key="4">
    <source>
        <dbReference type="ARBA" id="ARBA00022741"/>
    </source>
</evidence>
<dbReference type="PANTHER" id="PTHR13710:SF153">
    <property type="entry name" value="RECQ-LIKE DNA HELICASE BLM"/>
    <property type="match status" value="1"/>
</dbReference>
<dbReference type="Pfam" id="PF00271">
    <property type="entry name" value="Helicase_C"/>
    <property type="match status" value="1"/>
</dbReference>
<dbReference type="GO" id="GO:0046872">
    <property type="term" value="F:metal ion binding"/>
    <property type="evidence" value="ECO:0007669"/>
    <property type="project" value="UniProtKB-KW"/>
</dbReference>
<proteinExistence type="inferred from homology"/>
<dbReference type="SMART" id="SM00490">
    <property type="entry name" value="HELICc"/>
    <property type="match status" value="1"/>
</dbReference>
<evidence type="ECO:0000256" key="6">
    <source>
        <dbReference type="ARBA" id="ARBA00022806"/>
    </source>
</evidence>
<evidence type="ECO:0000256" key="3">
    <source>
        <dbReference type="ARBA" id="ARBA00022723"/>
    </source>
</evidence>
<dbReference type="Gene3D" id="3.40.50.300">
    <property type="entry name" value="P-loop containing nucleotide triphosphate hydrolases"/>
    <property type="match status" value="2"/>
</dbReference>
<dbReference type="GO" id="GO:0009378">
    <property type="term" value="F:four-way junction helicase activity"/>
    <property type="evidence" value="ECO:0007669"/>
    <property type="project" value="TreeGrafter"/>
</dbReference>
<dbReference type="GO" id="GO:0005694">
    <property type="term" value="C:chromosome"/>
    <property type="evidence" value="ECO:0007669"/>
    <property type="project" value="TreeGrafter"/>
</dbReference>
<gene>
    <name evidence="16" type="ORF">Ae201684_006871</name>
</gene>